<name>A0A2Z2NGD7_9GAMM</name>
<organism evidence="1 2">
    <name type="scientific">Granulosicoccus antarcticus IMCC3135</name>
    <dbReference type="NCBI Taxonomy" id="1192854"/>
    <lineage>
        <taxon>Bacteria</taxon>
        <taxon>Pseudomonadati</taxon>
        <taxon>Pseudomonadota</taxon>
        <taxon>Gammaproteobacteria</taxon>
        <taxon>Chromatiales</taxon>
        <taxon>Granulosicoccaceae</taxon>
        <taxon>Granulosicoccus</taxon>
    </lineage>
</organism>
<dbReference type="RefSeq" id="WP_088915896.1">
    <property type="nucleotide sequence ID" value="NZ_CP018632.1"/>
</dbReference>
<dbReference type="Proteomes" id="UP000250079">
    <property type="component" value="Chromosome"/>
</dbReference>
<sequence>MHYIATQEAAFWFQEYYLSFPELENDPLLGVLMRLHANACRITSEIIHLIKGGYPDGALARWRTLFEISVTCLIIHKYGKSAAVDYIRHGYIKNVEGIEEYQKTAEKMEVEPYTDKELEDALELKEALSEGEIHWHWARKFTGYSKLEKLRGHVNLDGWSHYYKLASRNIHADYSEMKTLLGMEEAKEDLLLIGQSNSGMTLPAHATAIMLNQITNCFLTAYIQEEKIALDYTKSILFMKLLTKYEDDVGREFSNCQ</sequence>
<evidence type="ECO:0000313" key="2">
    <source>
        <dbReference type="Proteomes" id="UP000250079"/>
    </source>
</evidence>
<reference evidence="1 2" key="1">
    <citation type="submission" date="2016-12" db="EMBL/GenBank/DDBJ databases">
        <authorList>
            <person name="Song W.-J."/>
            <person name="Kurnit D.M."/>
        </authorList>
    </citation>
    <scope>NUCLEOTIDE SEQUENCE [LARGE SCALE GENOMIC DNA]</scope>
    <source>
        <strain evidence="1 2">IMCC3135</strain>
    </source>
</reference>
<dbReference type="OrthoDB" id="7531258at2"/>
<dbReference type="InterPro" id="IPR043733">
    <property type="entry name" value="DUF5677"/>
</dbReference>
<gene>
    <name evidence="1" type="ORF">IMCC3135_01135</name>
</gene>
<proteinExistence type="predicted"/>
<keyword evidence="2" id="KW-1185">Reference proteome</keyword>
<dbReference type="EMBL" id="CP018632">
    <property type="protein sequence ID" value="ASJ70346.1"/>
    <property type="molecule type" value="Genomic_DNA"/>
</dbReference>
<dbReference type="KEGG" id="gai:IMCC3135_01135"/>
<dbReference type="AlphaFoldDB" id="A0A2Z2NGD7"/>
<accession>A0A2Z2NGD7</accession>
<evidence type="ECO:0000313" key="1">
    <source>
        <dbReference type="EMBL" id="ASJ70346.1"/>
    </source>
</evidence>
<dbReference type="Pfam" id="PF18928">
    <property type="entry name" value="DUF5677"/>
    <property type="match status" value="1"/>
</dbReference>
<protein>
    <submittedName>
        <fullName evidence="1">Uncharacterized protein</fullName>
    </submittedName>
</protein>